<gene>
    <name evidence="1" type="ORF">BA724_15305</name>
</gene>
<evidence type="ECO:0000313" key="2">
    <source>
        <dbReference type="Proteomes" id="UP000095658"/>
    </source>
</evidence>
<sequence length="66" mass="7073">MTAIGLLKTMFDFYEAILLLTIALYPAQNNFGAACNVPGNDVITLAVASLTKKDTATSVKRNGFSF</sequence>
<comment type="caution">
    <text evidence="1">The sequence shown here is derived from an EMBL/GenBank/DDBJ whole genome shotgun (WGS) entry which is preliminary data.</text>
</comment>
<name>A0A1E7DT09_9BACI</name>
<dbReference type="AlphaFoldDB" id="A0A1E7DT09"/>
<dbReference type="STRING" id="1714016.BA724_15305"/>
<accession>A0A1E7DT09</accession>
<organism evidence="1 2">
    <name type="scientific">Domibacillus iocasae</name>
    <dbReference type="NCBI Taxonomy" id="1714016"/>
    <lineage>
        <taxon>Bacteria</taxon>
        <taxon>Bacillati</taxon>
        <taxon>Bacillota</taxon>
        <taxon>Bacilli</taxon>
        <taxon>Bacillales</taxon>
        <taxon>Bacillaceae</taxon>
        <taxon>Domibacillus</taxon>
    </lineage>
</organism>
<proteinExistence type="predicted"/>
<protein>
    <submittedName>
        <fullName evidence="1">Uncharacterized protein</fullName>
    </submittedName>
</protein>
<reference evidence="1 2" key="1">
    <citation type="submission" date="2016-06" db="EMBL/GenBank/DDBJ databases">
        <title>Domibacillus iocasae genome sequencing.</title>
        <authorList>
            <person name="Verma A."/>
            <person name="Pal Y."/>
            <person name="Ojha A.K."/>
            <person name="Krishnamurthi S."/>
        </authorList>
    </citation>
    <scope>NUCLEOTIDE SEQUENCE [LARGE SCALE GENOMIC DNA]</scope>
    <source>
        <strain evidence="1 2">DSM 29979</strain>
    </source>
</reference>
<dbReference type="EMBL" id="MAMP01000004">
    <property type="protein sequence ID" value="OES46214.1"/>
    <property type="molecule type" value="Genomic_DNA"/>
</dbReference>
<dbReference type="Proteomes" id="UP000095658">
    <property type="component" value="Unassembled WGS sequence"/>
</dbReference>
<dbReference type="RefSeq" id="WP_069937115.1">
    <property type="nucleotide sequence ID" value="NZ_MAMP01000004.1"/>
</dbReference>
<evidence type="ECO:0000313" key="1">
    <source>
        <dbReference type="EMBL" id="OES46214.1"/>
    </source>
</evidence>
<dbReference type="OrthoDB" id="9768885at2"/>
<keyword evidence="2" id="KW-1185">Reference proteome</keyword>